<feature type="region of interest" description="Disordered" evidence="1">
    <location>
        <begin position="1"/>
        <end position="69"/>
    </location>
</feature>
<evidence type="ECO:0000256" key="1">
    <source>
        <dbReference type="SAM" id="MobiDB-lite"/>
    </source>
</evidence>
<organism evidence="2">
    <name type="scientific">Aphanomyces invadans</name>
    <dbReference type="NCBI Taxonomy" id="157072"/>
    <lineage>
        <taxon>Eukaryota</taxon>
        <taxon>Sar</taxon>
        <taxon>Stramenopiles</taxon>
        <taxon>Oomycota</taxon>
        <taxon>Saprolegniomycetes</taxon>
        <taxon>Saprolegniales</taxon>
        <taxon>Verrucalvaceae</taxon>
        <taxon>Aphanomyces</taxon>
    </lineage>
</organism>
<proteinExistence type="predicted"/>
<gene>
    <name evidence="2" type="ORF">H310_13659</name>
</gene>
<accession>A0A024TCF7</accession>
<feature type="compositionally biased region" description="Gly residues" evidence="1">
    <location>
        <begin position="7"/>
        <end position="17"/>
    </location>
</feature>
<dbReference type="EMBL" id="KI914006">
    <property type="protein sequence ID" value="ETV91830.1"/>
    <property type="molecule type" value="Genomic_DNA"/>
</dbReference>
<protein>
    <submittedName>
        <fullName evidence="2">Uncharacterized protein</fullName>
    </submittedName>
</protein>
<dbReference type="AlphaFoldDB" id="A0A024TCF7"/>
<dbReference type="RefSeq" id="XP_008879467.1">
    <property type="nucleotide sequence ID" value="XM_008881245.1"/>
</dbReference>
<feature type="compositionally biased region" description="Basic and acidic residues" evidence="1">
    <location>
        <begin position="44"/>
        <end position="55"/>
    </location>
</feature>
<dbReference type="GeneID" id="20090709"/>
<sequence length="126" mass="13350">MVDRSGGRGTTGGGVSGGRRLRWTTWTGEDAGRTRVGGGVKGRGKVDEEVRRGDDGEITSSGGRSGGSVAEGLRRRLAKYWSEDRPFLVGARCCCCLAFFDAFGTPALGVWDLATAAVSLWGCMWT</sequence>
<name>A0A024TCF7_9STRA</name>
<evidence type="ECO:0000313" key="2">
    <source>
        <dbReference type="EMBL" id="ETV91830.1"/>
    </source>
</evidence>
<dbReference type="VEuPathDB" id="FungiDB:H310_13659"/>
<reference evidence="2" key="1">
    <citation type="submission" date="2013-12" db="EMBL/GenBank/DDBJ databases">
        <title>The Genome Sequence of Aphanomyces invadans NJM9701.</title>
        <authorList>
            <consortium name="The Broad Institute Genomics Platform"/>
            <person name="Russ C."/>
            <person name="Tyler B."/>
            <person name="van West P."/>
            <person name="Dieguez-Uribeondo J."/>
            <person name="Young S.K."/>
            <person name="Zeng Q."/>
            <person name="Gargeya S."/>
            <person name="Fitzgerald M."/>
            <person name="Abouelleil A."/>
            <person name="Alvarado L."/>
            <person name="Chapman S.B."/>
            <person name="Gainer-Dewar J."/>
            <person name="Goldberg J."/>
            <person name="Griggs A."/>
            <person name="Gujja S."/>
            <person name="Hansen M."/>
            <person name="Howarth C."/>
            <person name="Imamovic A."/>
            <person name="Ireland A."/>
            <person name="Larimer J."/>
            <person name="McCowan C."/>
            <person name="Murphy C."/>
            <person name="Pearson M."/>
            <person name="Poon T.W."/>
            <person name="Priest M."/>
            <person name="Roberts A."/>
            <person name="Saif S."/>
            <person name="Shea T."/>
            <person name="Sykes S."/>
            <person name="Wortman J."/>
            <person name="Nusbaum C."/>
            <person name="Birren B."/>
        </authorList>
    </citation>
    <scope>NUCLEOTIDE SEQUENCE [LARGE SCALE GENOMIC DNA]</scope>
    <source>
        <strain evidence="2">NJM9701</strain>
    </source>
</reference>